<dbReference type="PANTHER" id="PTHR33162">
    <property type="entry name" value="SEC-INDEPENDENT PROTEIN TRANSLOCASE PROTEIN TATA, CHLOROPLASTIC"/>
    <property type="match status" value="1"/>
</dbReference>
<evidence type="ECO:0000313" key="12">
    <source>
        <dbReference type="EMBL" id="RIA55656.1"/>
    </source>
</evidence>
<dbReference type="PANTHER" id="PTHR33162:SF1">
    <property type="entry name" value="SEC-INDEPENDENT PROTEIN TRANSLOCASE PROTEIN TATA, CHLOROPLASTIC"/>
    <property type="match status" value="1"/>
</dbReference>
<dbReference type="NCBIfam" id="TIGR01410">
    <property type="entry name" value="tatB"/>
    <property type="match status" value="1"/>
</dbReference>
<comment type="caution">
    <text evidence="12">The sequence shown here is derived from an EMBL/GenBank/DDBJ whole genome shotgun (WGS) entry which is preliminary data.</text>
</comment>
<keyword evidence="13" id="KW-1185">Reference proteome</keyword>
<reference evidence="12 13" key="1">
    <citation type="submission" date="2018-08" db="EMBL/GenBank/DDBJ databases">
        <title>Genomic Encyclopedia of Archaeal and Bacterial Type Strains, Phase II (KMG-II): from individual species to whole genera.</title>
        <authorList>
            <person name="Goeker M."/>
        </authorList>
    </citation>
    <scope>NUCLEOTIDE SEQUENCE [LARGE SCALE GENOMIC DNA]</scope>
    <source>
        <strain evidence="12 13">DSM 5002</strain>
    </source>
</reference>
<evidence type="ECO:0000256" key="6">
    <source>
        <dbReference type="ARBA" id="ARBA00022989"/>
    </source>
</evidence>
<keyword evidence="2 9" id="KW-0813">Transport</keyword>
<organism evidence="12 13">
    <name type="scientific">Dichotomicrobium thermohalophilum</name>
    <dbReference type="NCBI Taxonomy" id="933063"/>
    <lineage>
        <taxon>Bacteria</taxon>
        <taxon>Pseudomonadati</taxon>
        <taxon>Pseudomonadota</taxon>
        <taxon>Alphaproteobacteria</taxon>
        <taxon>Hyphomicrobiales</taxon>
        <taxon>Hyphomicrobiaceae</taxon>
        <taxon>Dichotomicrobium</taxon>
    </lineage>
</organism>
<accession>A0A397Q2R5</accession>
<name>A0A397Q2R5_9HYPH</name>
<evidence type="ECO:0000256" key="10">
    <source>
        <dbReference type="SAM" id="MobiDB-lite"/>
    </source>
</evidence>
<keyword evidence="7 9" id="KW-0811">Translocation</keyword>
<evidence type="ECO:0000256" key="8">
    <source>
        <dbReference type="ARBA" id="ARBA00023136"/>
    </source>
</evidence>
<dbReference type="HAMAP" id="MF_00237">
    <property type="entry name" value="TatB"/>
    <property type="match status" value="1"/>
</dbReference>
<dbReference type="GO" id="GO:0033281">
    <property type="term" value="C:TAT protein transport complex"/>
    <property type="evidence" value="ECO:0007669"/>
    <property type="project" value="UniProtKB-UniRule"/>
</dbReference>
<proteinExistence type="inferred from homology"/>
<keyword evidence="8 9" id="KW-0472">Membrane</keyword>
<feature type="compositionally biased region" description="Low complexity" evidence="10">
    <location>
        <begin position="137"/>
        <end position="152"/>
    </location>
</feature>
<evidence type="ECO:0000256" key="4">
    <source>
        <dbReference type="ARBA" id="ARBA00022692"/>
    </source>
</evidence>
<dbReference type="EMBL" id="QXDF01000001">
    <property type="protein sequence ID" value="RIA55656.1"/>
    <property type="molecule type" value="Genomic_DNA"/>
</dbReference>
<keyword evidence="4 9" id="KW-0812">Transmembrane</keyword>
<keyword evidence="6 9" id="KW-1133">Transmembrane helix</keyword>
<dbReference type="InterPro" id="IPR003369">
    <property type="entry name" value="TatA/B/E"/>
</dbReference>
<dbReference type="Pfam" id="PF02416">
    <property type="entry name" value="TatA_B_E"/>
    <property type="match status" value="1"/>
</dbReference>
<dbReference type="AlphaFoldDB" id="A0A397Q2R5"/>
<keyword evidence="3 9" id="KW-1003">Cell membrane</keyword>
<evidence type="ECO:0000256" key="7">
    <source>
        <dbReference type="ARBA" id="ARBA00023010"/>
    </source>
</evidence>
<comment type="function">
    <text evidence="9">Part of the twin-arginine translocation (Tat) system that transports large folded proteins containing a characteristic twin-arginine motif in their signal peptide across membranes. Together with TatC, TatB is part of a receptor directly interacting with Tat signal peptides. TatB may form an oligomeric binding site that transiently accommodates folded Tat precursor proteins before their translocation.</text>
</comment>
<feature type="compositionally biased region" description="Polar residues" evidence="10">
    <location>
        <begin position="73"/>
        <end position="92"/>
    </location>
</feature>
<evidence type="ECO:0000313" key="13">
    <source>
        <dbReference type="Proteomes" id="UP000266273"/>
    </source>
</evidence>
<keyword evidence="5 9" id="KW-0653">Protein transport</keyword>
<evidence type="ECO:0000256" key="2">
    <source>
        <dbReference type="ARBA" id="ARBA00022448"/>
    </source>
</evidence>
<dbReference type="InterPro" id="IPR018448">
    <property type="entry name" value="TatB"/>
</dbReference>
<dbReference type="RefSeq" id="WP_119060532.1">
    <property type="nucleotide sequence ID" value="NZ_QXDF01000001.1"/>
</dbReference>
<feature type="transmembrane region" description="Helical" evidence="11">
    <location>
        <begin position="6"/>
        <end position="22"/>
    </location>
</feature>
<evidence type="ECO:0000256" key="3">
    <source>
        <dbReference type="ARBA" id="ARBA00022475"/>
    </source>
</evidence>
<dbReference type="Proteomes" id="UP000266273">
    <property type="component" value="Unassembled WGS sequence"/>
</dbReference>
<dbReference type="PRINTS" id="PR01506">
    <property type="entry name" value="TATBPROTEIN"/>
</dbReference>
<evidence type="ECO:0000256" key="5">
    <source>
        <dbReference type="ARBA" id="ARBA00022927"/>
    </source>
</evidence>
<feature type="region of interest" description="Disordered" evidence="10">
    <location>
        <begin position="73"/>
        <end position="176"/>
    </location>
</feature>
<dbReference type="GO" id="GO:0008320">
    <property type="term" value="F:protein transmembrane transporter activity"/>
    <property type="evidence" value="ECO:0007669"/>
    <property type="project" value="UniProtKB-UniRule"/>
</dbReference>
<comment type="similarity">
    <text evidence="9">Belongs to the TatB family.</text>
</comment>
<dbReference type="OrthoDB" id="7206969at2"/>
<evidence type="ECO:0000256" key="9">
    <source>
        <dbReference type="HAMAP-Rule" id="MF_00237"/>
    </source>
</evidence>
<comment type="subunit">
    <text evidence="9">The Tat system comprises two distinct complexes: a TatABC complex, containing multiple copies of TatA, TatB and TatC subunits, and a separate TatA complex, containing only TatA subunits. Substrates initially bind to the TatABC complex, which probably triggers association of the separate TatA complex to form the active translocon.</text>
</comment>
<sequence>MFDIGWTELLVLAVIAILIVGPKDLPRMLYSLGQAVGKMRRQADEFRRQFNESMREAGMDEVRNDMKKMSDLNPANQIRNEIESTFSDNPTRSAGTASGGQTASSGDTSTSQPSEGDLLAEPESAAKTEQPAQTDQSASEPGPAEPQPAQEQPRGDPKPVGNRNANGAAEAKDAVS</sequence>
<feature type="compositionally biased region" description="Low complexity" evidence="10">
    <location>
        <begin position="93"/>
        <end position="112"/>
    </location>
</feature>
<gene>
    <name evidence="9" type="primary">tatB</name>
    <name evidence="12" type="ORF">BXY53_0726</name>
</gene>
<evidence type="ECO:0000256" key="1">
    <source>
        <dbReference type="ARBA" id="ARBA00004167"/>
    </source>
</evidence>
<protein>
    <recommendedName>
        <fullName evidence="9">Sec-independent protein translocase protein TatB</fullName>
    </recommendedName>
</protein>
<evidence type="ECO:0000256" key="11">
    <source>
        <dbReference type="SAM" id="Phobius"/>
    </source>
</evidence>
<dbReference type="Gene3D" id="1.20.5.3310">
    <property type="match status" value="1"/>
</dbReference>
<comment type="subcellular location">
    <subcellularLocation>
        <location evidence="9">Cell membrane</location>
        <topology evidence="9">Single-pass membrane protein</topology>
    </subcellularLocation>
    <subcellularLocation>
        <location evidence="1">Membrane</location>
        <topology evidence="1">Single-pass membrane protein</topology>
    </subcellularLocation>
</comment>
<dbReference type="GO" id="GO:0043953">
    <property type="term" value="P:protein transport by the Tat complex"/>
    <property type="evidence" value="ECO:0007669"/>
    <property type="project" value="UniProtKB-UniRule"/>
</dbReference>